<evidence type="ECO:0000313" key="3">
    <source>
        <dbReference type="Proteomes" id="UP000238479"/>
    </source>
</evidence>
<gene>
    <name evidence="2" type="ORF">RchiOBHm_Chr5g0081861</name>
</gene>
<organism evidence="2 3">
    <name type="scientific">Rosa chinensis</name>
    <name type="common">China rose</name>
    <dbReference type="NCBI Taxonomy" id="74649"/>
    <lineage>
        <taxon>Eukaryota</taxon>
        <taxon>Viridiplantae</taxon>
        <taxon>Streptophyta</taxon>
        <taxon>Embryophyta</taxon>
        <taxon>Tracheophyta</taxon>
        <taxon>Spermatophyta</taxon>
        <taxon>Magnoliopsida</taxon>
        <taxon>eudicotyledons</taxon>
        <taxon>Gunneridae</taxon>
        <taxon>Pentapetalae</taxon>
        <taxon>rosids</taxon>
        <taxon>fabids</taxon>
        <taxon>Rosales</taxon>
        <taxon>Rosaceae</taxon>
        <taxon>Rosoideae</taxon>
        <taxon>Rosoideae incertae sedis</taxon>
        <taxon>Rosa</taxon>
    </lineage>
</organism>
<keyword evidence="1" id="KW-0472">Membrane</keyword>
<dbReference type="Gramene" id="PRQ35609">
    <property type="protein sequence ID" value="PRQ35609"/>
    <property type="gene ID" value="RchiOBHm_Chr5g0081861"/>
</dbReference>
<dbReference type="EMBL" id="PDCK01000043">
    <property type="protein sequence ID" value="PRQ35609.1"/>
    <property type="molecule type" value="Genomic_DNA"/>
</dbReference>
<reference evidence="2 3" key="1">
    <citation type="journal article" date="2018" name="Nat. Genet.">
        <title>The Rosa genome provides new insights in the design of modern roses.</title>
        <authorList>
            <person name="Bendahmane M."/>
        </authorList>
    </citation>
    <scope>NUCLEOTIDE SEQUENCE [LARGE SCALE GENOMIC DNA]</scope>
    <source>
        <strain evidence="3">cv. Old Blush</strain>
    </source>
</reference>
<keyword evidence="3" id="KW-1185">Reference proteome</keyword>
<keyword evidence="1" id="KW-1133">Transmembrane helix</keyword>
<proteinExistence type="predicted"/>
<evidence type="ECO:0000256" key="1">
    <source>
        <dbReference type="SAM" id="Phobius"/>
    </source>
</evidence>
<sequence>MAQDTNDAELPRPLTGMTVFMEKVLNFMPILLSLQWITTMMLLVSLTATSMHDAH</sequence>
<protein>
    <submittedName>
        <fullName evidence="2">Uncharacterized protein</fullName>
    </submittedName>
</protein>
<feature type="transmembrane region" description="Helical" evidence="1">
    <location>
        <begin position="27"/>
        <end position="48"/>
    </location>
</feature>
<name>A0A2P6QN46_ROSCH</name>
<dbReference type="Proteomes" id="UP000238479">
    <property type="component" value="Chromosome 5"/>
</dbReference>
<comment type="caution">
    <text evidence="2">The sequence shown here is derived from an EMBL/GenBank/DDBJ whole genome shotgun (WGS) entry which is preliminary data.</text>
</comment>
<accession>A0A2P6QN46</accession>
<evidence type="ECO:0000313" key="2">
    <source>
        <dbReference type="EMBL" id="PRQ35609.1"/>
    </source>
</evidence>
<dbReference type="AlphaFoldDB" id="A0A2P6QN46"/>
<keyword evidence="1" id="KW-0812">Transmembrane</keyword>